<keyword evidence="1" id="KW-0378">Hydrolase</keyword>
<keyword evidence="1" id="KW-0645">Protease</keyword>
<comment type="caution">
    <text evidence="1">The sequence shown here is derived from an EMBL/GenBank/DDBJ whole genome shotgun (WGS) entry which is preliminary data.</text>
</comment>
<reference evidence="1 2" key="1">
    <citation type="submission" date="2018-09" db="EMBL/GenBank/DDBJ databases">
        <title>The draft genome of Acinetobacter spp. strains.</title>
        <authorList>
            <person name="Qin J."/>
            <person name="Feng Y."/>
            <person name="Zong Z."/>
        </authorList>
    </citation>
    <scope>NUCLEOTIDE SEQUENCE [LARGE SCALE GENOMIC DNA]</scope>
    <source>
        <strain evidence="1 2">WCHAc060115</strain>
    </source>
</reference>
<evidence type="ECO:0000313" key="2">
    <source>
        <dbReference type="Proteomes" id="UP000280405"/>
    </source>
</evidence>
<proteinExistence type="predicted"/>
<organism evidence="1 2">
    <name type="scientific">Acinetobacter rongchengensis</name>
    <dbReference type="NCBI Taxonomy" id="2419601"/>
    <lineage>
        <taxon>Bacteria</taxon>
        <taxon>Pseudomonadati</taxon>
        <taxon>Pseudomonadota</taxon>
        <taxon>Gammaproteobacteria</taxon>
        <taxon>Moraxellales</taxon>
        <taxon>Moraxellaceae</taxon>
        <taxon>Acinetobacter</taxon>
    </lineage>
</organism>
<dbReference type="GO" id="GO:0008233">
    <property type="term" value="F:peptidase activity"/>
    <property type="evidence" value="ECO:0007669"/>
    <property type="project" value="UniProtKB-KW"/>
</dbReference>
<keyword evidence="2" id="KW-1185">Reference proteome</keyword>
<evidence type="ECO:0000313" key="1">
    <source>
        <dbReference type="EMBL" id="RKG30381.1"/>
    </source>
</evidence>
<dbReference type="AlphaFoldDB" id="A0A3A8ENE6"/>
<sequence>MSNVLASFKAKLQKMDKDFKTASALHLKIGVRRKLTAGEIQMCQLVFKNSIDYSKVLINIGGYIHSKTGNAMTPAGEIVLPRSEYITNLDFSKSKGGLQHWFIHEMTHVWQYQLGAPNGWFGIKHLCNGGYTSQVNSVDSGKNELKAYDTDLLGRDYNKKFNDFNFEQQGRIIEFWFDAMYLRNIDPTRQHHQTSLQLLPKVRSLLNNFLTNPNDKFLLPKE</sequence>
<gene>
    <name evidence="1" type="ORF">D7V20_19020</name>
</gene>
<dbReference type="RefSeq" id="WP_120385388.1">
    <property type="nucleotide sequence ID" value="NZ_RAXT01000134.1"/>
</dbReference>
<dbReference type="Proteomes" id="UP000280405">
    <property type="component" value="Unassembled WGS sequence"/>
</dbReference>
<protein>
    <submittedName>
        <fullName evidence="1">Zinc protease</fullName>
    </submittedName>
</protein>
<dbReference type="OrthoDB" id="8686772at2"/>
<accession>A0A3A8ENE6</accession>
<dbReference type="EMBL" id="RAXT01000134">
    <property type="protein sequence ID" value="RKG30381.1"/>
    <property type="molecule type" value="Genomic_DNA"/>
</dbReference>
<dbReference type="GO" id="GO:0006508">
    <property type="term" value="P:proteolysis"/>
    <property type="evidence" value="ECO:0007669"/>
    <property type="project" value="UniProtKB-KW"/>
</dbReference>
<name>A0A3A8ENE6_9GAMM</name>